<dbReference type="Proteomes" id="UP000199545">
    <property type="component" value="Unassembled WGS sequence"/>
</dbReference>
<dbReference type="FunFam" id="3.40.50.620:FF:000011">
    <property type="entry name" value="Electron transfer flavoprotein subunit beta"/>
    <property type="match status" value="1"/>
</dbReference>
<evidence type="ECO:0000256" key="4">
    <source>
        <dbReference type="ARBA" id="ARBA00022448"/>
    </source>
</evidence>
<dbReference type="PROSITE" id="PS01065">
    <property type="entry name" value="ETF_BETA"/>
    <property type="match status" value="1"/>
</dbReference>
<keyword evidence="5" id="KW-0249">Electron transport</keyword>
<dbReference type="RefSeq" id="WP_093227809.1">
    <property type="nucleotide sequence ID" value="NZ_FORR01000002.1"/>
</dbReference>
<dbReference type="EMBL" id="FORR01000002">
    <property type="protein sequence ID" value="SFI80219.1"/>
    <property type="molecule type" value="Genomic_DNA"/>
</dbReference>
<comment type="cofactor">
    <cofactor evidence="8">
        <name>AMP</name>
        <dbReference type="ChEBI" id="CHEBI:456215"/>
    </cofactor>
</comment>
<evidence type="ECO:0000256" key="3">
    <source>
        <dbReference type="ARBA" id="ARBA00016797"/>
    </source>
</evidence>
<accession>A0A1I3L6C2</accession>
<dbReference type="OrthoDB" id="9804960at2"/>
<gene>
    <name evidence="10" type="ORF">SAMN05421852_10253</name>
</gene>
<keyword evidence="4" id="KW-0813">Transport</keyword>
<dbReference type="AlphaFoldDB" id="A0A1I3L6C2"/>
<name>A0A1I3L6C2_9BACL</name>
<dbReference type="GO" id="GO:0046395">
    <property type="term" value="P:carboxylic acid catabolic process"/>
    <property type="evidence" value="ECO:0007669"/>
    <property type="project" value="UniProtKB-ARBA"/>
</dbReference>
<dbReference type="PIRSF" id="PIRSF000090">
    <property type="entry name" value="Beta-ETF"/>
    <property type="match status" value="1"/>
</dbReference>
<dbReference type="InterPro" id="IPR014730">
    <property type="entry name" value="ETF_a/b_N"/>
</dbReference>
<evidence type="ECO:0000256" key="2">
    <source>
        <dbReference type="ARBA" id="ARBA00011355"/>
    </source>
</evidence>
<dbReference type="SUPFAM" id="SSF52402">
    <property type="entry name" value="Adenine nucleotide alpha hydrolases-like"/>
    <property type="match status" value="1"/>
</dbReference>
<dbReference type="PANTHER" id="PTHR21294:SF8">
    <property type="entry name" value="ELECTRON TRANSFER FLAVOPROTEIN SUBUNIT BETA"/>
    <property type="match status" value="1"/>
</dbReference>
<sequence length="259" mass="28542">MNILVCLKQTFDTEEKITLENGRINEEGVEFVINPYDEYAVEEAIKLKEQFGGEVTVITIGPERAEQALRTAMAMGADKGVIVDIEDLGDNVDEHTIAQVLAATIKEEDLAFDIILCGYMAIDDGSAQVGPRLAELLEIPHISTITKLTIDGNKVTVDKDVEGDVEVIESTLPILVTAQQGLNEPRYPSLPGIMKAKKKPLTRLELDDLDLDEEEIVAKTETIEVFLPPKKQAGKILQGELVDQAKELVHLLRNEAKVI</sequence>
<evidence type="ECO:0000256" key="8">
    <source>
        <dbReference type="ARBA" id="ARBA00049933"/>
    </source>
</evidence>
<reference evidence="10 11" key="1">
    <citation type="submission" date="2016-10" db="EMBL/GenBank/DDBJ databases">
        <authorList>
            <person name="de Groot N.N."/>
        </authorList>
    </citation>
    <scope>NUCLEOTIDE SEQUENCE [LARGE SCALE GENOMIC DNA]</scope>
    <source>
        <strain evidence="10 11">DSM 44778</strain>
    </source>
</reference>
<evidence type="ECO:0000313" key="11">
    <source>
        <dbReference type="Proteomes" id="UP000199545"/>
    </source>
</evidence>
<comment type="function">
    <text evidence="6">The electron transfer flavoprotein serves as a specific electron acceptor for other dehydrogenases. It transfers the electrons to the main respiratory chain via ETF-ubiquinone oxidoreductase (ETF dehydrogenase).</text>
</comment>
<evidence type="ECO:0000313" key="10">
    <source>
        <dbReference type="EMBL" id="SFI80219.1"/>
    </source>
</evidence>
<dbReference type="InterPro" id="IPR012255">
    <property type="entry name" value="ETF_b"/>
</dbReference>
<evidence type="ECO:0000259" key="9">
    <source>
        <dbReference type="SMART" id="SM00893"/>
    </source>
</evidence>
<dbReference type="Pfam" id="PF01012">
    <property type="entry name" value="ETF"/>
    <property type="match status" value="1"/>
</dbReference>
<dbReference type="InterPro" id="IPR014729">
    <property type="entry name" value="Rossmann-like_a/b/a_fold"/>
</dbReference>
<dbReference type="GO" id="GO:0009055">
    <property type="term" value="F:electron transfer activity"/>
    <property type="evidence" value="ECO:0007669"/>
    <property type="project" value="InterPro"/>
</dbReference>
<organism evidence="10 11">
    <name type="scientific">Thermoflavimicrobium dichotomicum</name>
    <dbReference type="NCBI Taxonomy" id="46223"/>
    <lineage>
        <taxon>Bacteria</taxon>
        <taxon>Bacillati</taxon>
        <taxon>Bacillota</taxon>
        <taxon>Bacilli</taxon>
        <taxon>Bacillales</taxon>
        <taxon>Thermoactinomycetaceae</taxon>
        <taxon>Thermoflavimicrobium</taxon>
    </lineage>
</organism>
<feature type="domain" description="Electron transfer flavoprotein alpha/beta-subunit N-terminal" evidence="9">
    <location>
        <begin position="21"/>
        <end position="213"/>
    </location>
</feature>
<comment type="similarity">
    <text evidence="1">Belongs to the ETF beta-subunit/FixA family.</text>
</comment>
<dbReference type="STRING" id="46223.SAMN05421852_10253"/>
<dbReference type="InterPro" id="IPR000049">
    <property type="entry name" value="ET-Flavoprotein_bsu_CS"/>
</dbReference>
<dbReference type="Gene3D" id="3.40.50.620">
    <property type="entry name" value="HUPs"/>
    <property type="match status" value="1"/>
</dbReference>
<comment type="subunit">
    <text evidence="2">Heterodimer of an alpha and a beta subunit.</text>
</comment>
<dbReference type="SMART" id="SM00893">
    <property type="entry name" value="ETF"/>
    <property type="match status" value="1"/>
</dbReference>
<dbReference type="InterPro" id="IPR033948">
    <property type="entry name" value="ETF_beta_N"/>
</dbReference>
<dbReference type="CDD" id="cd01714">
    <property type="entry name" value="ETF_beta"/>
    <property type="match status" value="1"/>
</dbReference>
<evidence type="ECO:0000256" key="7">
    <source>
        <dbReference type="ARBA" id="ARBA00042002"/>
    </source>
</evidence>
<evidence type="ECO:0000256" key="5">
    <source>
        <dbReference type="ARBA" id="ARBA00022982"/>
    </source>
</evidence>
<proteinExistence type="inferred from homology"/>
<dbReference type="GO" id="GO:0005829">
    <property type="term" value="C:cytosol"/>
    <property type="evidence" value="ECO:0007669"/>
    <property type="project" value="TreeGrafter"/>
</dbReference>
<evidence type="ECO:0000256" key="6">
    <source>
        <dbReference type="ARBA" id="ARBA00025649"/>
    </source>
</evidence>
<protein>
    <recommendedName>
        <fullName evidence="3">Electron transfer flavoprotein subunit beta</fullName>
    </recommendedName>
    <alternativeName>
        <fullName evidence="7">Electron transfer flavoprotein small subunit</fullName>
    </alternativeName>
</protein>
<keyword evidence="11" id="KW-1185">Reference proteome</keyword>
<dbReference type="PANTHER" id="PTHR21294">
    <property type="entry name" value="ELECTRON TRANSFER FLAVOPROTEIN BETA-SUBUNIT"/>
    <property type="match status" value="1"/>
</dbReference>
<evidence type="ECO:0000256" key="1">
    <source>
        <dbReference type="ARBA" id="ARBA00007557"/>
    </source>
</evidence>